<evidence type="ECO:0000256" key="6">
    <source>
        <dbReference type="RuleBase" id="RU361188"/>
    </source>
</evidence>
<organism evidence="9 10">
    <name type="scientific">Callosobruchus maculatus</name>
    <name type="common">Southern cowpea weevil</name>
    <name type="synonym">Pulse bruchid</name>
    <dbReference type="NCBI Taxonomy" id="64391"/>
    <lineage>
        <taxon>Eukaryota</taxon>
        <taxon>Metazoa</taxon>
        <taxon>Ecdysozoa</taxon>
        <taxon>Arthropoda</taxon>
        <taxon>Hexapoda</taxon>
        <taxon>Insecta</taxon>
        <taxon>Pterygota</taxon>
        <taxon>Neoptera</taxon>
        <taxon>Endopterygota</taxon>
        <taxon>Coleoptera</taxon>
        <taxon>Polyphaga</taxon>
        <taxon>Cucujiformia</taxon>
        <taxon>Chrysomeloidea</taxon>
        <taxon>Chrysomelidae</taxon>
        <taxon>Bruchinae</taxon>
        <taxon>Bruchini</taxon>
        <taxon>Callosobruchus</taxon>
    </lineage>
</organism>
<dbReference type="InterPro" id="IPR033453">
    <property type="entry name" value="Glyco_hydro_30_TIM-barrel"/>
</dbReference>
<keyword evidence="6" id="KW-0746">Sphingolipid metabolism</keyword>
<keyword evidence="6" id="KW-0443">Lipid metabolism</keyword>
<keyword evidence="10" id="KW-1185">Reference proteome</keyword>
<evidence type="ECO:0000256" key="2">
    <source>
        <dbReference type="ARBA" id="ARBA00005382"/>
    </source>
</evidence>
<proteinExistence type="inferred from homology"/>
<dbReference type="InterPro" id="IPR001139">
    <property type="entry name" value="Glyco_hydro_30"/>
</dbReference>
<dbReference type="AlphaFoldDB" id="A0A653DMA0"/>
<feature type="signal peptide" evidence="7">
    <location>
        <begin position="1"/>
        <end position="18"/>
    </location>
</feature>
<dbReference type="GO" id="GO:0016020">
    <property type="term" value="C:membrane"/>
    <property type="evidence" value="ECO:0007669"/>
    <property type="project" value="GOC"/>
</dbReference>
<protein>
    <recommendedName>
        <fullName evidence="3 6">Glucosylceramidase</fullName>
        <ecNumber evidence="3 6">3.2.1.45</ecNumber>
    </recommendedName>
</protein>
<dbReference type="PANTHER" id="PTHR11069:SF23">
    <property type="entry name" value="LYSOSOMAL ACID GLUCOSYLCERAMIDASE"/>
    <property type="match status" value="1"/>
</dbReference>
<evidence type="ECO:0000313" key="10">
    <source>
        <dbReference type="Proteomes" id="UP000410492"/>
    </source>
</evidence>
<evidence type="ECO:0000256" key="4">
    <source>
        <dbReference type="ARBA" id="ARBA00022729"/>
    </source>
</evidence>
<evidence type="ECO:0000256" key="3">
    <source>
        <dbReference type="ARBA" id="ARBA00012658"/>
    </source>
</evidence>
<sequence length="266" mass="30200">MSYITWLFFIFLSAKGYAEPCLRKHFENGTVCVCNAQHCDTIELEAPQPGKNVVVYTSSADGLRFQKKVQQFVFNGKDLDEQITIGNQTYQQILGFGGAFTDSTGINIMKMDKGLQEKILRSYFSKDGLEYSLGRVPIGGTDFSTRAYSYLSEEVDPQLKSFRLQVEDLKYKIPIIKKARGLSEDLKLFSSAWTAPKWMKTNGKYTGPVSFLKEEYYQQWADYHVRFLDAYSDQNVTFWGMTTGNEPLSGILNMPVPSVAWVAPTQ</sequence>
<dbReference type="InterPro" id="IPR017853">
    <property type="entry name" value="GH"/>
</dbReference>
<dbReference type="Gene3D" id="3.20.20.80">
    <property type="entry name" value="Glycosidases"/>
    <property type="match status" value="1"/>
</dbReference>
<gene>
    <name evidence="9" type="ORF">CALMAC_LOCUS18634</name>
</gene>
<evidence type="ECO:0000259" key="8">
    <source>
        <dbReference type="Pfam" id="PF02055"/>
    </source>
</evidence>
<keyword evidence="6" id="KW-0326">Glycosidase</keyword>
<dbReference type="PRINTS" id="PR00843">
    <property type="entry name" value="GLHYDRLASE30"/>
</dbReference>
<evidence type="ECO:0000313" key="9">
    <source>
        <dbReference type="EMBL" id="VEN61154.1"/>
    </source>
</evidence>
<evidence type="ECO:0000256" key="5">
    <source>
        <dbReference type="ARBA" id="ARBA00022801"/>
    </source>
</evidence>
<feature type="domain" description="Glycosyl hydrolase family 30 TIM-barrel" evidence="8">
    <location>
        <begin position="93"/>
        <end position="253"/>
    </location>
</feature>
<comment type="catalytic activity">
    <reaction evidence="1">
        <text>a beta-D-glucosyl-(1&lt;-&gt;1')-N-acylsphing-4-enine + H2O = an N-acylsphing-4-enine + D-glucose</text>
        <dbReference type="Rhea" id="RHEA:13269"/>
        <dbReference type="ChEBI" id="CHEBI:4167"/>
        <dbReference type="ChEBI" id="CHEBI:15377"/>
        <dbReference type="ChEBI" id="CHEBI:22801"/>
        <dbReference type="ChEBI" id="CHEBI:52639"/>
        <dbReference type="EC" id="3.2.1.45"/>
    </reaction>
    <physiologicalReaction direction="left-to-right" evidence="1">
        <dbReference type="Rhea" id="RHEA:13270"/>
    </physiologicalReaction>
</comment>
<evidence type="ECO:0000256" key="7">
    <source>
        <dbReference type="SAM" id="SignalP"/>
    </source>
</evidence>
<dbReference type="PANTHER" id="PTHR11069">
    <property type="entry name" value="GLUCOSYLCERAMIDASE"/>
    <property type="match status" value="1"/>
</dbReference>
<dbReference type="EC" id="3.2.1.45" evidence="3 6"/>
<feature type="chain" id="PRO_5024949133" description="Glucosylceramidase" evidence="7">
    <location>
        <begin position="19"/>
        <end position="266"/>
    </location>
</feature>
<accession>A0A653DMA0</accession>
<evidence type="ECO:0000256" key="1">
    <source>
        <dbReference type="ARBA" id="ARBA00001013"/>
    </source>
</evidence>
<comment type="similarity">
    <text evidence="2 6">Belongs to the glycosyl hydrolase 30 family.</text>
</comment>
<feature type="non-terminal residue" evidence="9">
    <location>
        <position position="266"/>
    </location>
</feature>
<reference evidence="9 10" key="1">
    <citation type="submission" date="2019-01" db="EMBL/GenBank/DDBJ databases">
        <authorList>
            <person name="Sayadi A."/>
        </authorList>
    </citation>
    <scope>NUCLEOTIDE SEQUENCE [LARGE SCALE GENOMIC DNA]</scope>
</reference>
<keyword evidence="4 7" id="KW-0732">Signal</keyword>
<dbReference type="OrthoDB" id="2160638at2759"/>
<dbReference type="GO" id="GO:0006680">
    <property type="term" value="P:glucosylceramide catabolic process"/>
    <property type="evidence" value="ECO:0007669"/>
    <property type="project" value="TreeGrafter"/>
</dbReference>
<dbReference type="SUPFAM" id="SSF51445">
    <property type="entry name" value="(Trans)glycosidases"/>
    <property type="match status" value="1"/>
</dbReference>
<dbReference type="EMBL" id="CAACVG010013017">
    <property type="protein sequence ID" value="VEN61154.1"/>
    <property type="molecule type" value="Genomic_DNA"/>
</dbReference>
<dbReference type="GO" id="GO:0004348">
    <property type="term" value="F:glucosylceramidase activity"/>
    <property type="evidence" value="ECO:0007669"/>
    <property type="project" value="UniProtKB-EC"/>
</dbReference>
<dbReference type="Pfam" id="PF02055">
    <property type="entry name" value="Glyco_hydro_30"/>
    <property type="match status" value="1"/>
</dbReference>
<keyword evidence="5 6" id="KW-0378">Hydrolase</keyword>
<dbReference type="Proteomes" id="UP000410492">
    <property type="component" value="Unassembled WGS sequence"/>
</dbReference>
<name>A0A653DMA0_CALMS</name>